<dbReference type="GO" id="GO:0005737">
    <property type="term" value="C:cytoplasm"/>
    <property type="evidence" value="ECO:0007669"/>
    <property type="project" value="TreeGrafter"/>
</dbReference>
<dbReference type="InterPro" id="IPR002931">
    <property type="entry name" value="Transglutaminase-like"/>
</dbReference>
<dbReference type="Pfam" id="PF01841">
    <property type="entry name" value="Transglut_core"/>
    <property type="match status" value="1"/>
</dbReference>
<feature type="domain" description="Transglutaminase-like" evidence="3">
    <location>
        <begin position="222"/>
        <end position="288"/>
    </location>
</feature>
<dbReference type="EMBL" id="MATO01000037">
    <property type="protein sequence ID" value="OCS90430.1"/>
    <property type="molecule type" value="Genomic_DNA"/>
</dbReference>
<dbReference type="SMART" id="SM00460">
    <property type="entry name" value="TGc"/>
    <property type="match status" value="1"/>
</dbReference>
<evidence type="ECO:0000256" key="1">
    <source>
        <dbReference type="ARBA" id="ARBA00022729"/>
    </source>
</evidence>
<dbReference type="InterPro" id="IPR038765">
    <property type="entry name" value="Papain-like_cys_pep_sf"/>
</dbReference>
<dbReference type="InterPro" id="IPR032812">
    <property type="entry name" value="SbsA_Ig"/>
</dbReference>
<dbReference type="Pfam" id="PF13205">
    <property type="entry name" value="Big_5"/>
    <property type="match status" value="1"/>
</dbReference>
<evidence type="ECO:0000256" key="2">
    <source>
        <dbReference type="SAM" id="SignalP"/>
    </source>
</evidence>
<accession>A0A1C0YTE7</accession>
<proteinExistence type="predicted"/>
<dbReference type="PANTHER" id="PTHR46333:SF2">
    <property type="entry name" value="CYTOKINESIS PROTEIN 3"/>
    <property type="match status" value="1"/>
</dbReference>
<organism evidence="4 5">
    <name type="scientific">Caryophanon latum</name>
    <dbReference type="NCBI Taxonomy" id="33977"/>
    <lineage>
        <taxon>Bacteria</taxon>
        <taxon>Bacillati</taxon>
        <taxon>Bacillota</taxon>
        <taxon>Bacilli</taxon>
        <taxon>Bacillales</taxon>
        <taxon>Caryophanaceae</taxon>
        <taxon>Caryophanon</taxon>
    </lineage>
</organism>
<dbReference type="Gene3D" id="3.10.620.30">
    <property type="match status" value="1"/>
</dbReference>
<dbReference type="RefSeq" id="WP_066464658.1">
    <property type="nucleotide sequence ID" value="NZ_MATO01000037.1"/>
</dbReference>
<dbReference type="InterPro" id="IPR052557">
    <property type="entry name" value="CAP/Cytokinesis_protein"/>
</dbReference>
<evidence type="ECO:0000313" key="5">
    <source>
        <dbReference type="Proteomes" id="UP000093482"/>
    </source>
</evidence>
<sequence>MKRHRLWIAAPVLAFSLLALPAINAEAASDVAYQSEALFAEMIEGDRAVLNSTIITEKEAIAKIAADLAANKPSTTFTVVLKTGENSGEKIQSYIDQAKAVNEYVYGVGAGYGYLGSTMTTGNETQVTVHLYYNYHLLNSEFKSFNFQKDADIAKHAAAVAIVQQREQEITDYVKNVSAELFKKDMTEFEKVKAAYDYIILNTKYGKTNTQGFGKGHSPYSIVKEGVGVCQAYALLFQRLMDEAGIESKYIIGERVAGKTADGKIVKEGHAWNVVTIDDKTYHIDATHGDPIGSHLSEDFISYQTFLLSEQKILQHGHIITEKRPYVKPVSERFSTWQEVSEPLVFNGSIYYTVLEGTYIKDNQQYGVYAFKQGTVNEKTGELTSKKLTFGEGKEVRNVIAEHATIFNNQIFFSNYNDGARLWTLNADGTYDLMKDLYNNGKNNLPQVGAIKVVNDELLAYDYSSPNTIVYREKKKEPELPPITGPVTAEQIAEAFTADSPTVKAIESAKSQEAFEELLKQLASFVGAESDNPELAKFKKKVEGYNEVKKKVAETKVWANEIPPVKDVRKSWTIQFSEPIAFSDMKPITVTDIFGKSVTANVSLNNDAVIVEPLEDYEKGATYYLIIPAGFKSANGDVTTEAISVAFTPQ</sequence>
<feature type="chain" id="PRO_5008649243" description="Transglutaminase-like domain-containing protein" evidence="2">
    <location>
        <begin position="28"/>
        <end position="650"/>
    </location>
</feature>
<dbReference type="PANTHER" id="PTHR46333">
    <property type="entry name" value="CYTOKINESIS PROTEIN 3"/>
    <property type="match status" value="1"/>
</dbReference>
<keyword evidence="1 2" id="KW-0732">Signal</keyword>
<keyword evidence="5" id="KW-1185">Reference proteome</keyword>
<evidence type="ECO:0000259" key="3">
    <source>
        <dbReference type="SMART" id="SM00460"/>
    </source>
</evidence>
<feature type="signal peptide" evidence="2">
    <location>
        <begin position="1"/>
        <end position="27"/>
    </location>
</feature>
<dbReference type="Proteomes" id="UP000093482">
    <property type="component" value="Unassembled WGS sequence"/>
</dbReference>
<evidence type="ECO:0000313" key="4">
    <source>
        <dbReference type="EMBL" id="OCS90430.1"/>
    </source>
</evidence>
<dbReference type="OrthoDB" id="9788327at2"/>
<protein>
    <recommendedName>
        <fullName evidence="3">Transglutaminase-like domain-containing protein</fullName>
    </recommendedName>
</protein>
<comment type="caution">
    <text evidence="4">The sequence shown here is derived from an EMBL/GenBank/DDBJ whole genome shotgun (WGS) entry which is preliminary data.</text>
</comment>
<reference evidence="4 5" key="1">
    <citation type="submission" date="2016-07" db="EMBL/GenBank/DDBJ databases">
        <title>Caryophanon latum genome sequencing.</title>
        <authorList>
            <person name="Verma A."/>
            <person name="Pal Y."/>
            <person name="Krishnamurthi S."/>
        </authorList>
    </citation>
    <scope>NUCLEOTIDE SEQUENCE [LARGE SCALE GENOMIC DNA]</scope>
    <source>
        <strain evidence="4 5">DSM 14151</strain>
    </source>
</reference>
<name>A0A1C0YTE7_9BACL</name>
<dbReference type="SUPFAM" id="SSF54001">
    <property type="entry name" value="Cysteine proteinases"/>
    <property type="match status" value="1"/>
</dbReference>
<dbReference type="AlphaFoldDB" id="A0A1C0YTE7"/>
<gene>
    <name evidence="4" type="ORF">A6K76_11230</name>
</gene>